<evidence type="ECO:0000256" key="1">
    <source>
        <dbReference type="ARBA" id="ARBA00022481"/>
    </source>
</evidence>
<dbReference type="EMBL" id="JAIQCV010000001">
    <property type="protein sequence ID" value="KAH1131395.1"/>
    <property type="molecule type" value="Genomic_DNA"/>
</dbReference>
<feature type="compositionally biased region" description="Basic and acidic residues" evidence="6">
    <location>
        <begin position="121"/>
        <end position="140"/>
    </location>
</feature>
<feature type="region of interest" description="Disordered" evidence="6">
    <location>
        <begin position="1"/>
        <end position="46"/>
    </location>
</feature>
<keyword evidence="2" id="KW-0479">Metal-binding</keyword>
<reference evidence="8 9" key="1">
    <citation type="journal article" date="2021" name="Plant Biotechnol. J.">
        <title>Multi-omics assisted identification of the key and species-specific regulatory components of drought-tolerant mechanisms in Gossypium stocksii.</title>
        <authorList>
            <person name="Yu D."/>
            <person name="Ke L."/>
            <person name="Zhang D."/>
            <person name="Wu Y."/>
            <person name="Sun Y."/>
            <person name="Mei J."/>
            <person name="Sun J."/>
            <person name="Sun Y."/>
        </authorList>
    </citation>
    <scope>NUCLEOTIDE SEQUENCE [LARGE SCALE GENOMIC DNA]</scope>
    <source>
        <strain evidence="9">cv. E1</strain>
        <tissue evidence="8">Leaf</tissue>
    </source>
</reference>
<feature type="region of interest" description="Disordered" evidence="6">
    <location>
        <begin position="206"/>
        <end position="286"/>
    </location>
</feature>
<gene>
    <name evidence="8" type="ORF">J1N35_002773</name>
</gene>
<protein>
    <recommendedName>
        <fullName evidence="7">HMA domain-containing protein</fullName>
    </recommendedName>
</protein>
<feature type="compositionally biased region" description="Gly residues" evidence="6">
    <location>
        <begin position="264"/>
        <end position="283"/>
    </location>
</feature>
<keyword evidence="9" id="KW-1185">Reference proteome</keyword>
<feature type="compositionally biased region" description="Basic and acidic residues" evidence="6">
    <location>
        <begin position="1"/>
        <end position="36"/>
    </location>
</feature>
<feature type="domain" description="HMA" evidence="7">
    <location>
        <begin position="44"/>
        <end position="108"/>
    </location>
</feature>
<dbReference type="Gene3D" id="3.30.70.100">
    <property type="match status" value="2"/>
</dbReference>
<name>A0A9D3WLR8_9ROSI</name>
<evidence type="ECO:0000256" key="2">
    <source>
        <dbReference type="ARBA" id="ARBA00022723"/>
    </source>
</evidence>
<dbReference type="AlphaFoldDB" id="A0A9D3WLR8"/>
<dbReference type="CDD" id="cd00371">
    <property type="entry name" value="HMA"/>
    <property type="match status" value="2"/>
</dbReference>
<evidence type="ECO:0000256" key="6">
    <source>
        <dbReference type="SAM" id="MobiDB-lite"/>
    </source>
</evidence>
<feature type="domain" description="HMA" evidence="7">
    <location>
        <begin position="143"/>
        <end position="207"/>
    </location>
</feature>
<evidence type="ECO:0000313" key="8">
    <source>
        <dbReference type="EMBL" id="KAH1131395.1"/>
    </source>
</evidence>
<evidence type="ECO:0000256" key="3">
    <source>
        <dbReference type="ARBA" id="ARBA00023288"/>
    </source>
</evidence>
<dbReference type="Proteomes" id="UP000828251">
    <property type="component" value="Unassembled WGS sequence"/>
</dbReference>
<dbReference type="InterPro" id="IPR036163">
    <property type="entry name" value="HMA_dom_sf"/>
</dbReference>
<dbReference type="SUPFAM" id="SSF55008">
    <property type="entry name" value="HMA, heavy metal-associated domain"/>
    <property type="match status" value="2"/>
</dbReference>
<keyword evidence="1" id="KW-0488">Methylation</keyword>
<organism evidence="8 9">
    <name type="scientific">Gossypium stocksii</name>
    <dbReference type="NCBI Taxonomy" id="47602"/>
    <lineage>
        <taxon>Eukaryota</taxon>
        <taxon>Viridiplantae</taxon>
        <taxon>Streptophyta</taxon>
        <taxon>Embryophyta</taxon>
        <taxon>Tracheophyta</taxon>
        <taxon>Spermatophyta</taxon>
        <taxon>Magnoliopsida</taxon>
        <taxon>eudicotyledons</taxon>
        <taxon>Gunneridae</taxon>
        <taxon>Pentapetalae</taxon>
        <taxon>rosids</taxon>
        <taxon>malvids</taxon>
        <taxon>Malvales</taxon>
        <taxon>Malvaceae</taxon>
        <taxon>Malvoideae</taxon>
        <taxon>Gossypium</taxon>
    </lineage>
</organism>
<comment type="similarity">
    <text evidence="5">Belongs to the HIPP family.</text>
</comment>
<dbReference type="PANTHER" id="PTHR46195:SF2">
    <property type="entry name" value="HEAVY METAL-ASSOCIATED ISOPRENYLATED PLANT PROTEIN 7"/>
    <property type="match status" value="1"/>
</dbReference>
<dbReference type="InterPro" id="IPR044577">
    <property type="entry name" value="HIPP4/7/8/17/18/19"/>
</dbReference>
<keyword evidence="4" id="KW-0636">Prenylation</keyword>
<feature type="region of interest" description="Disordered" evidence="6">
    <location>
        <begin position="102"/>
        <end position="140"/>
    </location>
</feature>
<keyword evidence="3" id="KW-0449">Lipoprotein</keyword>
<dbReference type="PROSITE" id="PS50846">
    <property type="entry name" value="HMA_2"/>
    <property type="match status" value="2"/>
</dbReference>
<comment type="caution">
    <text evidence="8">The sequence shown here is derived from an EMBL/GenBank/DDBJ whole genome shotgun (WGS) entry which is preliminary data.</text>
</comment>
<dbReference type="Pfam" id="PF00403">
    <property type="entry name" value="HMA"/>
    <property type="match status" value="2"/>
</dbReference>
<dbReference type="OrthoDB" id="785630at2759"/>
<dbReference type="GO" id="GO:0046872">
    <property type="term" value="F:metal ion binding"/>
    <property type="evidence" value="ECO:0007669"/>
    <property type="project" value="UniProtKB-KW"/>
</dbReference>
<evidence type="ECO:0000256" key="5">
    <source>
        <dbReference type="ARBA" id="ARBA00024045"/>
    </source>
</evidence>
<evidence type="ECO:0000256" key="4">
    <source>
        <dbReference type="ARBA" id="ARBA00023289"/>
    </source>
</evidence>
<feature type="compositionally biased region" description="Basic and acidic residues" evidence="6">
    <location>
        <begin position="218"/>
        <end position="263"/>
    </location>
</feature>
<evidence type="ECO:0000313" key="9">
    <source>
        <dbReference type="Proteomes" id="UP000828251"/>
    </source>
</evidence>
<dbReference type="PANTHER" id="PTHR46195">
    <property type="entry name" value="HEAVY METAL-ASSOCIATED ISOPRENYLATED PLANT PROTEIN 7"/>
    <property type="match status" value="1"/>
</dbReference>
<sequence length="329" mass="36511">MGEEEKKPVEEKKMEEKKVEDDGKKSEAKKETKEETTPPLPPPPQEIVLKVYMHCEGCARKVRRCLKGFQGVEDVMTDCKSNKVVVKGEKADPLKVLERVQRKSHKQVELLSPIPKPPSTAEDKKPEENEKPKSDEKKEEPQVIMVVLKVHMHCEACAQGIKKRIQKMKGVESAEPDLKSSEVTVKGVFSPPKLIEYVYKRTGKHAVIVKQEPPPPPAEDKKEEEKPKDGGKEEKKNEESSGEKDKKDSSSGGGDDKGKDKKGSGGGEGGEANVAAGGGGEAAEGGVEQTRVAVELKKNEFYFYPPRYEFYAYPPQYFSDENPNACSIM</sequence>
<accession>A0A9D3WLR8</accession>
<dbReference type="InterPro" id="IPR006121">
    <property type="entry name" value="HMA_dom"/>
</dbReference>
<evidence type="ECO:0000259" key="7">
    <source>
        <dbReference type="PROSITE" id="PS50846"/>
    </source>
</evidence>
<proteinExistence type="inferred from homology"/>